<dbReference type="AlphaFoldDB" id="A0A7H9SE08"/>
<dbReference type="Proteomes" id="UP000512322">
    <property type="component" value="Chromosome"/>
</dbReference>
<name>A0A7H9SE08_ECOLX</name>
<reference evidence="1 2" key="1">
    <citation type="submission" date="2020-06" db="EMBL/GenBank/DDBJ databases">
        <title>REHAB project genomes.</title>
        <authorList>
            <person name="Shaw L.P."/>
        </authorList>
    </citation>
    <scope>NUCLEOTIDE SEQUENCE [LARGE SCALE GENOMIC DNA]</scope>
    <source>
        <strain evidence="1 2">RHB30-C10</strain>
    </source>
</reference>
<dbReference type="EMBL" id="CP057293">
    <property type="protein sequence ID" value="QMF67332.1"/>
    <property type="molecule type" value="Genomic_DNA"/>
</dbReference>
<accession>A0A7H9SE08</accession>
<organism evidence="1 2">
    <name type="scientific">Escherichia coli</name>
    <dbReference type="NCBI Taxonomy" id="562"/>
    <lineage>
        <taxon>Bacteria</taxon>
        <taxon>Pseudomonadati</taxon>
        <taxon>Pseudomonadota</taxon>
        <taxon>Gammaproteobacteria</taxon>
        <taxon>Enterobacterales</taxon>
        <taxon>Enterobacteriaceae</taxon>
        <taxon>Escherichia</taxon>
    </lineage>
</organism>
<protein>
    <submittedName>
        <fullName evidence="1">Uncharacterized protein</fullName>
    </submittedName>
</protein>
<proteinExistence type="predicted"/>
<gene>
    <name evidence="1" type="ORF">HVY77_10230</name>
</gene>
<sequence length="201" mass="22547">MEFKDLPKEIQTIAATTLSDSLVEIKPESAKKETIDNMVRNVRNAFSGLYSSDNQKRESDVNELVISVCLNGHVLSSIKTETATVFDCLCIVQSLVDALFRSVNLENDANLRGRTIAHPYAHTLGSVDAKNNTLQVSFEHSPQELKTKKEDADKNNNDESDLFIISSNLLEVMKSELEIHNIKPTPVYLRWVMRIIDASLP</sequence>
<evidence type="ECO:0000313" key="1">
    <source>
        <dbReference type="EMBL" id="QMF67332.1"/>
    </source>
</evidence>
<evidence type="ECO:0000313" key="2">
    <source>
        <dbReference type="Proteomes" id="UP000512322"/>
    </source>
</evidence>